<comment type="caution">
    <text evidence="1">The sequence shown here is derived from an EMBL/GenBank/DDBJ whole genome shotgun (WGS) entry which is preliminary data.</text>
</comment>
<dbReference type="EMBL" id="JAUTXU010000214">
    <property type="protein sequence ID" value="KAK3698119.1"/>
    <property type="molecule type" value="Genomic_DNA"/>
</dbReference>
<proteinExistence type="predicted"/>
<accession>A0ACC3MNS4</accession>
<dbReference type="Proteomes" id="UP001281147">
    <property type="component" value="Unassembled WGS sequence"/>
</dbReference>
<evidence type="ECO:0000313" key="2">
    <source>
        <dbReference type="Proteomes" id="UP001281147"/>
    </source>
</evidence>
<sequence length="326" mass="36136">MALFVDLLQNVIRFLLAGEIVMLVGGLLRLIPWGLGKIWEMMMRCLAMPALAGALEDFATMLQGAGFVFGVTVFLVTISAGRGSPQRVTFTVVAVPTHASERQLLAAVQRDISIFGHGIPQGLIGDPLEDYSKHRQAIWTHSESAWEYFRDLHDQDIPEWVKSVDNGHKRKASAVVVEEGLKKMYNDVATCIAHVDEIEPAEQYLLSKLEILDRAVSSEGANDGNPSAPSSGAGEHPVGMGEDHELALEFASLLNDDSRSNVHGRVEKAKRGIRQLKSQQELSYDLCLVKRRERMQEDWAVARGVGGPVAEKQLRALDKAKRRWLY</sequence>
<gene>
    <name evidence="1" type="ORF">LTR37_017077</name>
</gene>
<evidence type="ECO:0000313" key="1">
    <source>
        <dbReference type="EMBL" id="KAK3698119.1"/>
    </source>
</evidence>
<reference evidence="1" key="1">
    <citation type="submission" date="2023-07" db="EMBL/GenBank/DDBJ databases">
        <title>Black Yeasts Isolated from many extreme environments.</title>
        <authorList>
            <person name="Coleine C."/>
            <person name="Stajich J.E."/>
            <person name="Selbmann L."/>
        </authorList>
    </citation>
    <scope>NUCLEOTIDE SEQUENCE</scope>
    <source>
        <strain evidence="1">CCFEE 5714</strain>
    </source>
</reference>
<name>A0ACC3MNS4_9PEZI</name>
<protein>
    <submittedName>
        <fullName evidence="1">Uncharacterized protein</fullName>
    </submittedName>
</protein>
<keyword evidence="2" id="KW-1185">Reference proteome</keyword>
<organism evidence="1 2">
    <name type="scientific">Vermiconidia calcicola</name>
    <dbReference type="NCBI Taxonomy" id="1690605"/>
    <lineage>
        <taxon>Eukaryota</taxon>
        <taxon>Fungi</taxon>
        <taxon>Dikarya</taxon>
        <taxon>Ascomycota</taxon>
        <taxon>Pezizomycotina</taxon>
        <taxon>Dothideomycetes</taxon>
        <taxon>Dothideomycetidae</taxon>
        <taxon>Mycosphaerellales</taxon>
        <taxon>Extremaceae</taxon>
        <taxon>Vermiconidia</taxon>
    </lineage>
</organism>